<feature type="compositionally biased region" description="Basic and acidic residues" evidence="1">
    <location>
        <begin position="295"/>
        <end position="307"/>
    </location>
</feature>
<dbReference type="Proteomes" id="UP001212997">
    <property type="component" value="Unassembled WGS sequence"/>
</dbReference>
<protein>
    <submittedName>
        <fullName evidence="2">Uncharacterized protein</fullName>
    </submittedName>
</protein>
<dbReference type="AlphaFoldDB" id="A0AAD5USG4"/>
<feature type="region of interest" description="Disordered" evidence="1">
    <location>
        <begin position="280"/>
        <end position="329"/>
    </location>
</feature>
<proteinExistence type="predicted"/>
<name>A0AAD5USG4_9APHY</name>
<dbReference type="EMBL" id="JANAWD010001613">
    <property type="protein sequence ID" value="KAJ3473015.1"/>
    <property type="molecule type" value="Genomic_DNA"/>
</dbReference>
<reference evidence="2" key="1">
    <citation type="submission" date="2022-07" db="EMBL/GenBank/DDBJ databases">
        <title>Genome Sequence of Physisporinus lineatus.</title>
        <authorList>
            <person name="Buettner E."/>
        </authorList>
    </citation>
    <scope>NUCLEOTIDE SEQUENCE</scope>
    <source>
        <strain evidence="2">VT162</strain>
    </source>
</reference>
<evidence type="ECO:0000313" key="2">
    <source>
        <dbReference type="EMBL" id="KAJ3473015.1"/>
    </source>
</evidence>
<sequence length="428" mass="48226">MASKGKRRGAQELLDELHTADANENLNEVERIYQFYSTIQGNGFSIRSLSLRIRSQASLAPSDIIDFGPHPSSGTKRYQVKPELYGQIETVVQSLQGLIDDLISLIPDREPGRRGFRIDPTNDLLEVLQGSDHLISLYGAYEVIRKRMDRAAHFLEKYYRLCKGEAISSPATTSAEVHEKFDPGSSTDKRILEHIAMTNSYGQQHTLDQHKELDAFMKQELDEVILLTKDVEQAFPNKPTSTYPIPYTYINAPSKRDPSNTYSIVKFSTNDQHYARVQYAPPPPGNVSFANVSHSTDKSEAEVERSIVPEGQSLEYEERPERPQIGDTSSNASSFDDLYLIRYDSSHEADGLVADPVRSHHGTSLDRDLGHFPFGFTYPTVNASQPSFRPTSFLLFFGSWYGHTRTTHHHAKSKPSSTNLSHLIYSPK</sequence>
<accession>A0AAD5USG4</accession>
<evidence type="ECO:0000313" key="3">
    <source>
        <dbReference type="Proteomes" id="UP001212997"/>
    </source>
</evidence>
<comment type="caution">
    <text evidence="2">The sequence shown here is derived from an EMBL/GenBank/DDBJ whole genome shotgun (WGS) entry which is preliminary data.</text>
</comment>
<gene>
    <name evidence="2" type="ORF">NLI96_g13165</name>
</gene>
<evidence type="ECO:0000256" key="1">
    <source>
        <dbReference type="SAM" id="MobiDB-lite"/>
    </source>
</evidence>
<keyword evidence="3" id="KW-1185">Reference proteome</keyword>
<organism evidence="2 3">
    <name type="scientific">Meripilus lineatus</name>
    <dbReference type="NCBI Taxonomy" id="2056292"/>
    <lineage>
        <taxon>Eukaryota</taxon>
        <taxon>Fungi</taxon>
        <taxon>Dikarya</taxon>
        <taxon>Basidiomycota</taxon>
        <taxon>Agaricomycotina</taxon>
        <taxon>Agaricomycetes</taxon>
        <taxon>Polyporales</taxon>
        <taxon>Meripilaceae</taxon>
        <taxon>Meripilus</taxon>
    </lineage>
</organism>